<dbReference type="EMBL" id="BNJK01000003">
    <property type="protein sequence ID" value="GHP00659.1"/>
    <property type="molecule type" value="Genomic_DNA"/>
</dbReference>
<comment type="caution">
    <text evidence="1">The sequence shown here is derived from an EMBL/GenBank/DDBJ whole genome shotgun (WGS) entry which is preliminary data.</text>
</comment>
<gene>
    <name evidence="1" type="ORF">KSF_107060</name>
</gene>
<proteinExistence type="predicted"/>
<dbReference type="AlphaFoldDB" id="A0A8J3N9D5"/>
<keyword evidence="2" id="KW-1185">Reference proteome</keyword>
<evidence type="ECO:0000313" key="1">
    <source>
        <dbReference type="EMBL" id="GHP00659.1"/>
    </source>
</evidence>
<organism evidence="1 2">
    <name type="scientific">Reticulibacter mediterranei</name>
    <dbReference type="NCBI Taxonomy" id="2778369"/>
    <lineage>
        <taxon>Bacteria</taxon>
        <taxon>Bacillati</taxon>
        <taxon>Chloroflexota</taxon>
        <taxon>Ktedonobacteria</taxon>
        <taxon>Ktedonobacterales</taxon>
        <taxon>Reticulibacteraceae</taxon>
        <taxon>Reticulibacter</taxon>
    </lineage>
</organism>
<sequence>MLKGETSMSTLMPTCSDEEVVEWAVHHYFQPAELAEAQRMLETGSSYEEAVAYLAERGHSTLRDSGEAQPPRMVITIPGGTVFIRHPTRPFPHRPVWEGHVSVLAQLAFSPPVIQPIAVPLKAEIGYQRFSLFDAVPEGTGEPRKKLVGKRPRKLRYLEQPIRMGTAKIWKTRPGYTVKDGHLGYVIEALKQDFYEVSLVHLTSNHVMAQVYLTVLDETTHTRIRGWVADVLPLTDWSRGIAAILKEKTGEQKRQAWARQLEELWKRHRVRPYQFSLFVLGEQR</sequence>
<name>A0A8J3N9D5_9CHLR</name>
<reference evidence="1" key="1">
    <citation type="submission" date="2020-10" db="EMBL/GenBank/DDBJ databases">
        <title>Taxonomic study of unclassified bacteria belonging to the class Ktedonobacteria.</title>
        <authorList>
            <person name="Yabe S."/>
            <person name="Wang C.M."/>
            <person name="Zheng Y."/>
            <person name="Sakai Y."/>
            <person name="Cavaletti L."/>
            <person name="Monciardini P."/>
            <person name="Donadio S."/>
        </authorList>
    </citation>
    <scope>NUCLEOTIDE SEQUENCE</scope>
    <source>
        <strain evidence="1">ID150040</strain>
    </source>
</reference>
<evidence type="ECO:0000313" key="2">
    <source>
        <dbReference type="Proteomes" id="UP000597444"/>
    </source>
</evidence>
<protein>
    <submittedName>
        <fullName evidence="1">Uncharacterized protein</fullName>
    </submittedName>
</protein>
<dbReference type="Proteomes" id="UP000597444">
    <property type="component" value="Unassembled WGS sequence"/>
</dbReference>
<accession>A0A8J3N9D5</accession>